<dbReference type="NCBIfam" id="NF003811">
    <property type="entry name" value="PRK05402.1"/>
    <property type="match status" value="1"/>
</dbReference>
<evidence type="ECO:0000256" key="5">
    <source>
        <dbReference type="ARBA" id="ARBA00022600"/>
    </source>
</evidence>
<dbReference type="SUPFAM" id="SSF81296">
    <property type="entry name" value="E set domains"/>
    <property type="match status" value="2"/>
</dbReference>
<dbReference type="Gene3D" id="3.20.20.80">
    <property type="entry name" value="Glycosidases"/>
    <property type="match status" value="1"/>
</dbReference>
<evidence type="ECO:0000259" key="12">
    <source>
        <dbReference type="SMART" id="SM00642"/>
    </source>
</evidence>
<comment type="subunit">
    <text evidence="10">Monomer.</text>
</comment>
<dbReference type="Pfam" id="PF00128">
    <property type="entry name" value="Alpha-amylase"/>
    <property type="match status" value="1"/>
</dbReference>
<comment type="function">
    <text evidence="2 10">Catalyzes the formation of the alpha-1,6-glucosidic linkages in glycogen by scission of a 1,4-alpha-linked oligosaccharide from growing alpha-1,4-glucan chains and the subsequent attachment of the oligosaccharide to the alpha-1,6 position.</text>
</comment>
<dbReference type="InterPro" id="IPR037439">
    <property type="entry name" value="Branching_enzy"/>
</dbReference>
<dbReference type="PIRSF" id="PIRSF000463">
    <property type="entry name" value="GlgB"/>
    <property type="match status" value="1"/>
</dbReference>
<evidence type="ECO:0000256" key="8">
    <source>
        <dbReference type="ARBA" id="ARBA00023056"/>
    </source>
</evidence>
<evidence type="ECO:0000256" key="6">
    <source>
        <dbReference type="ARBA" id="ARBA00022676"/>
    </source>
</evidence>
<dbReference type="InterPro" id="IPR006048">
    <property type="entry name" value="A-amylase/branching_C"/>
</dbReference>
<geneLocation type="plasmid" evidence="13 14">
    <name>unnamed3</name>
</geneLocation>
<dbReference type="FunFam" id="2.60.40.10:FF:000169">
    <property type="entry name" value="1,4-alpha-glucan branching enzyme GlgB"/>
    <property type="match status" value="1"/>
</dbReference>
<dbReference type="InterPro" id="IPR013783">
    <property type="entry name" value="Ig-like_fold"/>
</dbReference>
<evidence type="ECO:0000256" key="4">
    <source>
        <dbReference type="ARBA" id="ARBA00009000"/>
    </source>
</evidence>
<dbReference type="EC" id="2.4.1.18" evidence="10"/>
<dbReference type="SMART" id="SM00642">
    <property type="entry name" value="Aamy"/>
    <property type="match status" value="1"/>
</dbReference>
<dbReference type="InterPro" id="IPR054169">
    <property type="entry name" value="GlgB_N"/>
</dbReference>
<reference evidence="14" key="1">
    <citation type="submission" date="2018-05" db="EMBL/GenBank/DDBJ databases">
        <title>Azospirillum thermophila sp. nov., a novel isolated from hot spring.</title>
        <authorList>
            <person name="Zhao Z."/>
        </authorList>
    </citation>
    <scope>NUCLEOTIDE SEQUENCE [LARGE SCALE GENOMIC DNA]</scope>
    <source>
        <strain evidence="14">CFH 70021</strain>
        <plasmid evidence="14">unnamed3</plasmid>
    </source>
</reference>
<evidence type="ECO:0000256" key="7">
    <source>
        <dbReference type="ARBA" id="ARBA00022679"/>
    </source>
</evidence>
<dbReference type="InterPro" id="IPR014756">
    <property type="entry name" value="Ig_E-set"/>
</dbReference>
<dbReference type="Pfam" id="PF02806">
    <property type="entry name" value="Alpha-amylase_C"/>
    <property type="match status" value="1"/>
</dbReference>
<evidence type="ECO:0000256" key="3">
    <source>
        <dbReference type="ARBA" id="ARBA00004964"/>
    </source>
</evidence>
<dbReference type="InterPro" id="IPR044143">
    <property type="entry name" value="GlgB_N_E_set_prok"/>
</dbReference>
<accession>A0A2S2CZT7</accession>
<dbReference type="CDD" id="cd11322">
    <property type="entry name" value="AmyAc_Glg_BE"/>
    <property type="match status" value="1"/>
</dbReference>
<dbReference type="NCBIfam" id="TIGR01515">
    <property type="entry name" value="branching_enzym"/>
    <property type="match status" value="1"/>
</dbReference>
<dbReference type="GO" id="GO:0004553">
    <property type="term" value="F:hydrolase activity, hydrolyzing O-glycosyl compounds"/>
    <property type="evidence" value="ECO:0007669"/>
    <property type="project" value="InterPro"/>
</dbReference>
<protein>
    <recommendedName>
        <fullName evidence="10">1,4-alpha-glucan branching enzyme GlgB</fullName>
        <ecNumber evidence="10">2.4.1.18</ecNumber>
    </recommendedName>
    <alternativeName>
        <fullName evidence="10">1,4-alpha-D-glucan:1,4-alpha-D-glucan 6-glucosyl-transferase</fullName>
    </alternativeName>
    <alternativeName>
        <fullName evidence="10">Alpha-(1-&gt;4)-glucan branching enzyme</fullName>
    </alternativeName>
    <alternativeName>
        <fullName evidence="10">Glycogen branching enzyme</fullName>
        <shortName evidence="10">BE</shortName>
    </alternativeName>
</protein>
<dbReference type="InterPro" id="IPR004193">
    <property type="entry name" value="Glyco_hydro_13_N"/>
</dbReference>
<dbReference type="GO" id="GO:0003844">
    <property type="term" value="F:1,4-alpha-glucan branching enzyme activity"/>
    <property type="evidence" value="ECO:0007669"/>
    <property type="project" value="UniProtKB-UniRule"/>
</dbReference>
<evidence type="ECO:0000256" key="10">
    <source>
        <dbReference type="HAMAP-Rule" id="MF_00685"/>
    </source>
</evidence>
<feature type="domain" description="Glycosyl hydrolase family 13 catalytic" evidence="12">
    <location>
        <begin position="267"/>
        <end position="636"/>
    </location>
</feature>
<keyword evidence="7 10" id="KW-0808">Transferase</keyword>
<dbReference type="OrthoDB" id="9800174at2"/>
<dbReference type="PANTHER" id="PTHR43651">
    <property type="entry name" value="1,4-ALPHA-GLUCAN-BRANCHING ENZYME"/>
    <property type="match status" value="1"/>
</dbReference>
<dbReference type="CDD" id="cd02855">
    <property type="entry name" value="E_set_GBE_prok_N"/>
    <property type="match status" value="1"/>
</dbReference>
<gene>
    <name evidence="10" type="primary">glgB</name>
    <name evidence="13" type="ORF">DEW08_28505</name>
</gene>
<dbReference type="InterPro" id="IPR006047">
    <property type="entry name" value="GH13_cat_dom"/>
</dbReference>
<keyword evidence="5 10" id="KW-0321">Glycogen metabolism</keyword>
<evidence type="ECO:0000256" key="11">
    <source>
        <dbReference type="PIRSR" id="PIRSR000463-1"/>
    </source>
</evidence>
<dbReference type="PANTHER" id="PTHR43651:SF3">
    <property type="entry name" value="1,4-ALPHA-GLUCAN-BRANCHING ENZYME"/>
    <property type="match status" value="1"/>
</dbReference>
<dbReference type="Proteomes" id="UP000245629">
    <property type="component" value="Plasmid unnamed3"/>
</dbReference>
<dbReference type="NCBIfam" id="NF008967">
    <property type="entry name" value="PRK12313.1"/>
    <property type="match status" value="1"/>
</dbReference>
<dbReference type="InterPro" id="IPR013780">
    <property type="entry name" value="Glyco_hydro_b"/>
</dbReference>
<feature type="active site" description="Nucleophile" evidence="10 11">
    <location>
        <position position="426"/>
    </location>
</feature>
<dbReference type="FunFam" id="3.20.20.80:FF:000003">
    <property type="entry name" value="1,4-alpha-glucan branching enzyme GlgB"/>
    <property type="match status" value="1"/>
</dbReference>
<name>A0A2S2CZT7_9PROT</name>
<feature type="active site" description="Proton donor" evidence="10 11">
    <location>
        <position position="479"/>
    </location>
</feature>
<dbReference type="EMBL" id="CP029358">
    <property type="protein sequence ID" value="AWK89955.1"/>
    <property type="molecule type" value="Genomic_DNA"/>
</dbReference>
<dbReference type="GO" id="GO:0043169">
    <property type="term" value="F:cation binding"/>
    <property type="evidence" value="ECO:0007669"/>
    <property type="project" value="InterPro"/>
</dbReference>
<dbReference type="GO" id="GO:0005829">
    <property type="term" value="C:cytosol"/>
    <property type="evidence" value="ECO:0007669"/>
    <property type="project" value="TreeGrafter"/>
</dbReference>
<evidence type="ECO:0000256" key="2">
    <source>
        <dbReference type="ARBA" id="ARBA00002953"/>
    </source>
</evidence>
<dbReference type="AlphaFoldDB" id="A0A2S2CZT7"/>
<evidence type="ECO:0000313" key="13">
    <source>
        <dbReference type="EMBL" id="AWK89955.1"/>
    </source>
</evidence>
<comment type="similarity">
    <text evidence="4 10">Belongs to the glycosyl hydrolase 13 family. GlgB subfamily.</text>
</comment>
<proteinExistence type="inferred from homology"/>
<dbReference type="SUPFAM" id="SSF51011">
    <property type="entry name" value="Glycosyl hydrolase domain"/>
    <property type="match status" value="1"/>
</dbReference>
<sequence length="748" mass="85002">MPNEVRTGIRAEEQRLASLRGGVEAVVRADHGDPFAILGMHQGGEGEPVEVRSFLPGALRVWVIDSTTGEVAGEAERVHEDGFFIAVLADRTQRFRYRLRVEFPLTTTEFEDAYRFGPVLGELDIHLLGEGTHLRAYERLGAHPREVDGVPGVAFAVWAPSARRVSVVGDFCDWDGRRLPMRKRVEVGVWEIFVPHAGVGQRYKFEIKGPGGNLLPLKADPYAFQAEMRPLTASVVHGLPHYQWQDEEWMRSRASTADRKAPVSIYEVHLGSWMRAPDEDNRFLTYAELAERLIPYVTDMGFTHIELLPITEHPFDGSWGYQPIGLYAPTSRHGTPEDFKAFVDACHRAGIGILLDWVPGHFPTDQHGLGLFDGTHLYEHADPRQGYHQDWNTLIYNFGRTEVSNFLLDNALFWLDHYRLDGLRVDAVASMLYLDYSRKEGEWIPNRFGGRENLEAIAFLKRMNELAYGNNAGAMTVAEESTSWPMVSKPTYLGGLGFGYKWNMGWMHDTLNYMSKDPIHRRYHHHDMTFGLIYQFSENFVLPLSHDEVVHGKGSLIAKMPGDDWQKFANLRAYYGFMFAHPGKKLLFMGGEFAQWREWNYNQSLDWHLLEEAPHKGIQSLIRDLNRIYRTQPALHRTDCDPSGFEWIESNDNENSVYSFLRKADDPEHVLVVVCNFTPVPRQGYRVGVPLPGRYAEVMNTDAPEYGGSGVGNAGGLDAEETSWHGRPYSLDLTIPPLGTLILERRPT</sequence>
<dbReference type="Pfam" id="PF02922">
    <property type="entry name" value="CBM_48"/>
    <property type="match status" value="1"/>
</dbReference>
<keyword evidence="13" id="KW-0614">Plasmid</keyword>
<keyword evidence="14" id="KW-1185">Reference proteome</keyword>
<dbReference type="InterPro" id="IPR017853">
    <property type="entry name" value="GH"/>
</dbReference>
<dbReference type="FunFam" id="2.60.40.1180:FF:000002">
    <property type="entry name" value="1,4-alpha-glucan branching enzyme GlgB"/>
    <property type="match status" value="1"/>
</dbReference>
<dbReference type="SUPFAM" id="SSF51445">
    <property type="entry name" value="(Trans)glycosidases"/>
    <property type="match status" value="1"/>
</dbReference>
<keyword evidence="8 10" id="KW-0320">Glycogen biosynthesis</keyword>
<organism evidence="13 14">
    <name type="scientific">Azospirillum thermophilum</name>
    <dbReference type="NCBI Taxonomy" id="2202148"/>
    <lineage>
        <taxon>Bacteria</taxon>
        <taxon>Pseudomonadati</taxon>
        <taxon>Pseudomonadota</taxon>
        <taxon>Alphaproteobacteria</taxon>
        <taxon>Rhodospirillales</taxon>
        <taxon>Azospirillaceae</taxon>
        <taxon>Azospirillum</taxon>
    </lineage>
</organism>
<dbReference type="Gene3D" id="2.60.40.1180">
    <property type="entry name" value="Golgi alpha-mannosidase II"/>
    <property type="match status" value="1"/>
</dbReference>
<evidence type="ECO:0000256" key="1">
    <source>
        <dbReference type="ARBA" id="ARBA00000826"/>
    </source>
</evidence>
<dbReference type="RefSeq" id="WP_109333773.1">
    <property type="nucleotide sequence ID" value="NZ_CP029358.1"/>
</dbReference>
<dbReference type="HAMAP" id="MF_00685">
    <property type="entry name" value="GlgB"/>
    <property type="match status" value="1"/>
</dbReference>
<keyword evidence="9 10" id="KW-0119">Carbohydrate metabolism</keyword>
<dbReference type="InterPro" id="IPR006407">
    <property type="entry name" value="GlgB"/>
</dbReference>
<evidence type="ECO:0000256" key="9">
    <source>
        <dbReference type="ARBA" id="ARBA00023277"/>
    </source>
</evidence>
<dbReference type="UniPathway" id="UPA00164"/>
<keyword evidence="6 10" id="KW-0328">Glycosyltransferase</keyword>
<dbReference type="KEGG" id="azz:DEW08_28505"/>
<dbReference type="GO" id="GO:0005978">
    <property type="term" value="P:glycogen biosynthetic process"/>
    <property type="evidence" value="ECO:0007669"/>
    <property type="project" value="UniProtKB-UniRule"/>
</dbReference>
<comment type="catalytic activity">
    <reaction evidence="1 10">
        <text>Transfers a segment of a (1-&gt;4)-alpha-D-glucan chain to a primary hydroxy group in a similar glucan chain.</text>
        <dbReference type="EC" id="2.4.1.18"/>
    </reaction>
</comment>
<dbReference type="Gene3D" id="2.60.40.10">
    <property type="entry name" value="Immunoglobulins"/>
    <property type="match status" value="1"/>
</dbReference>
<evidence type="ECO:0000313" key="14">
    <source>
        <dbReference type="Proteomes" id="UP000245629"/>
    </source>
</evidence>
<dbReference type="Pfam" id="PF22019">
    <property type="entry name" value="GlgB_N"/>
    <property type="match status" value="1"/>
</dbReference>
<comment type="pathway">
    <text evidence="3 10">Glycan biosynthesis; glycogen biosynthesis.</text>
</comment>